<dbReference type="SUPFAM" id="SSF51261">
    <property type="entry name" value="Duplicated hybrid motif"/>
    <property type="match status" value="1"/>
</dbReference>
<proteinExistence type="predicted"/>
<evidence type="ECO:0000256" key="1">
    <source>
        <dbReference type="ARBA" id="ARBA00022729"/>
    </source>
</evidence>
<evidence type="ECO:0000313" key="3">
    <source>
        <dbReference type="EMBL" id="MFH0253489.1"/>
    </source>
</evidence>
<dbReference type="Gene3D" id="2.70.70.10">
    <property type="entry name" value="Glucose Permease (Domain IIA)"/>
    <property type="match status" value="1"/>
</dbReference>
<dbReference type="PANTHER" id="PTHR21666">
    <property type="entry name" value="PEPTIDASE-RELATED"/>
    <property type="match status" value="1"/>
</dbReference>
<dbReference type="InterPro" id="IPR050570">
    <property type="entry name" value="Cell_wall_metabolism_enzyme"/>
</dbReference>
<keyword evidence="1" id="KW-0732">Signal</keyword>
<dbReference type="InterPro" id="IPR016047">
    <property type="entry name" value="M23ase_b-sheet_dom"/>
</dbReference>
<accession>A0ABW7I6F1</accession>
<name>A0ABW7I6F1_9RHOB</name>
<dbReference type="Proteomes" id="UP001607157">
    <property type="component" value="Unassembled WGS sequence"/>
</dbReference>
<dbReference type="Pfam" id="PF01551">
    <property type="entry name" value="Peptidase_M23"/>
    <property type="match status" value="1"/>
</dbReference>
<feature type="domain" description="M23ase beta-sheet core" evidence="2">
    <location>
        <begin position="33"/>
        <end position="150"/>
    </location>
</feature>
<dbReference type="EMBL" id="JBIHMM010000001">
    <property type="protein sequence ID" value="MFH0253489.1"/>
    <property type="molecule type" value="Genomic_DNA"/>
</dbReference>
<keyword evidence="3" id="KW-0378">Hydrolase</keyword>
<dbReference type="RefSeq" id="WP_377167438.1">
    <property type="nucleotide sequence ID" value="NZ_JBHTJC010000001.1"/>
</dbReference>
<comment type="caution">
    <text evidence="3">The sequence shown here is derived from an EMBL/GenBank/DDBJ whole genome shotgun (WGS) entry which is preliminary data.</text>
</comment>
<evidence type="ECO:0000259" key="2">
    <source>
        <dbReference type="Pfam" id="PF01551"/>
    </source>
</evidence>
<dbReference type="GO" id="GO:0016787">
    <property type="term" value="F:hydrolase activity"/>
    <property type="evidence" value="ECO:0007669"/>
    <property type="project" value="UniProtKB-KW"/>
</dbReference>
<reference evidence="3 4" key="1">
    <citation type="submission" date="2024-10" db="EMBL/GenBank/DDBJ databases">
        <authorList>
            <person name="Yang X.-N."/>
        </authorList>
    </citation>
    <scope>NUCLEOTIDE SEQUENCE [LARGE SCALE GENOMIC DNA]</scope>
    <source>
        <strain evidence="3 4">CAU 1059</strain>
    </source>
</reference>
<protein>
    <submittedName>
        <fullName evidence="3">M23 family metallopeptidase</fullName>
        <ecNumber evidence="3">3.4.24.-</ecNumber>
    </submittedName>
</protein>
<dbReference type="EC" id="3.4.24.-" evidence="3"/>
<dbReference type="InterPro" id="IPR011055">
    <property type="entry name" value="Dup_hybrid_motif"/>
</dbReference>
<sequence length="290" mass="30109">MLGETCFIQQYADTDPGPAAQDFMCEGLSYDGHKGTDLALPSLDAMDAGVDVIAAAPGIVQGVRDGMPDRIFAPEDADELEGRDCGNGAVIDHGDGWVTQYCHLAEGSLAVRSGDTVERGAPLGRIGLSGRTQFPHVHLSLRKDGVPVDPFRPEGGCGGPGAEPLWIDAPSYQPGGLLAVGLAGSVPAYDDIKAGTAALAELAPETPALVAWGYGFGARKGDVMRLSILGPDGAVLFTHDAEIEKAQAQFFRAAGQRARAPWAPGSYSARAELLRGGAVIDSAERSITSP</sequence>
<gene>
    <name evidence="3" type="ORF">ACGRVM_06275</name>
</gene>
<dbReference type="CDD" id="cd12797">
    <property type="entry name" value="M23_peptidase"/>
    <property type="match status" value="1"/>
</dbReference>
<keyword evidence="4" id="KW-1185">Reference proteome</keyword>
<evidence type="ECO:0000313" key="4">
    <source>
        <dbReference type="Proteomes" id="UP001607157"/>
    </source>
</evidence>
<organism evidence="3 4">
    <name type="scientific">Roseovarius aquimarinus</name>
    <dbReference type="NCBI Taxonomy" id="1229156"/>
    <lineage>
        <taxon>Bacteria</taxon>
        <taxon>Pseudomonadati</taxon>
        <taxon>Pseudomonadota</taxon>
        <taxon>Alphaproteobacteria</taxon>
        <taxon>Rhodobacterales</taxon>
        <taxon>Roseobacteraceae</taxon>
        <taxon>Roseovarius</taxon>
    </lineage>
</organism>
<dbReference type="PANTHER" id="PTHR21666:SF289">
    <property type="entry name" value="L-ALA--D-GLU ENDOPEPTIDASE"/>
    <property type="match status" value="1"/>
</dbReference>